<organism evidence="4 5">
    <name type="scientific">Zhengella mangrovi</name>
    <dbReference type="NCBI Taxonomy" id="1982044"/>
    <lineage>
        <taxon>Bacteria</taxon>
        <taxon>Pseudomonadati</taxon>
        <taxon>Pseudomonadota</taxon>
        <taxon>Alphaproteobacteria</taxon>
        <taxon>Hyphomicrobiales</taxon>
        <taxon>Notoacmeibacteraceae</taxon>
        <taxon>Zhengella</taxon>
    </lineage>
</organism>
<dbReference type="InterPro" id="IPR035919">
    <property type="entry name" value="EAL_sf"/>
</dbReference>
<evidence type="ECO:0000259" key="3">
    <source>
        <dbReference type="PROSITE" id="PS50883"/>
    </source>
</evidence>
<name>A0A2G1QL92_9HYPH</name>
<comment type="caution">
    <text evidence="4">The sequence shown here is derived from an EMBL/GenBank/DDBJ whole genome shotgun (WGS) entry which is preliminary data.</text>
</comment>
<feature type="transmembrane region" description="Helical" evidence="2">
    <location>
        <begin position="54"/>
        <end position="75"/>
    </location>
</feature>
<protein>
    <recommendedName>
        <fullName evidence="3">EAL domain-containing protein</fullName>
    </recommendedName>
</protein>
<keyword evidence="2" id="KW-0812">Transmembrane</keyword>
<sequence length="420" mass="44285">MRKIDLADEFGATRQGAFDLMSSRSALFSGTPCALLAGAVPAHAALQDGLLVTGIGVSLALAIAGFVAGFLALGLQRRAASEQRRLIAMVERSLADQALRSETDLRALVDMAAAARQELETLPGRLDAEDTADEAVPEDEPAANVIRLTDEVKKAARQSESAGSDAAAQAADETETALCEGRFDLALEPVLSISDSRAVGFSVHAAVGAQDAFISRMTHEPRPGCRLAFEASMMRQAAAVARRQLGDSAADMPLYVPVSASLLQNEDAVGNVATLYRNEPDLALSLIPVVPVHLMIGANRKCGPALERLRGAGAQFAVEGWLGGEESLAKLSAFGVHCVRLSANRLLGRDKLRPRDLDAESIISACAEKEFQLVAMDVTTDEEAVSLIDIGIDRMSGKRFNGPKRLKATPPHGKGVIAGG</sequence>
<dbReference type="EMBL" id="PDVP01000009">
    <property type="protein sequence ID" value="PHP66220.1"/>
    <property type="molecule type" value="Genomic_DNA"/>
</dbReference>
<dbReference type="SUPFAM" id="SSF141868">
    <property type="entry name" value="EAL domain-like"/>
    <property type="match status" value="1"/>
</dbReference>
<feature type="domain" description="EAL" evidence="3">
    <location>
        <begin position="167"/>
        <end position="417"/>
    </location>
</feature>
<accession>A0A2G1QL92</accession>
<dbReference type="Pfam" id="PF00563">
    <property type="entry name" value="EAL"/>
    <property type="match status" value="1"/>
</dbReference>
<keyword evidence="2" id="KW-1133">Transmembrane helix</keyword>
<feature type="region of interest" description="Disordered" evidence="1">
    <location>
        <begin position="401"/>
        <end position="420"/>
    </location>
</feature>
<evidence type="ECO:0000313" key="4">
    <source>
        <dbReference type="EMBL" id="PHP66220.1"/>
    </source>
</evidence>
<dbReference type="Proteomes" id="UP000221168">
    <property type="component" value="Unassembled WGS sequence"/>
</dbReference>
<dbReference type="Gene3D" id="3.20.20.450">
    <property type="entry name" value="EAL domain"/>
    <property type="match status" value="1"/>
</dbReference>
<gene>
    <name evidence="4" type="ORF">CSC94_14900</name>
</gene>
<evidence type="ECO:0000256" key="1">
    <source>
        <dbReference type="SAM" id="MobiDB-lite"/>
    </source>
</evidence>
<dbReference type="SMART" id="SM00052">
    <property type="entry name" value="EAL"/>
    <property type="match status" value="1"/>
</dbReference>
<keyword evidence="5" id="KW-1185">Reference proteome</keyword>
<dbReference type="OrthoDB" id="8084597at2"/>
<proteinExistence type="predicted"/>
<evidence type="ECO:0000256" key="2">
    <source>
        <dbReference type="SAM" id="Phobius"/>
    </source>
</evidence>
<keyword evidence="2" id="KW-0472">Membrane</keyword>
<reference evidence="4 5" key="1">
    <citation type="submission" date="2017-10" db="EMBL/GenBank/DDBJ databases">
        <title>Sedimentibacterium mangrovi gen. nov., sp. nov., a novel member of family Phyllobacteriacea isolated from mangrove sediment.</title>
        <authorList>
            <person name="Liao H."/>
            <person name="Tian Y."/>
        </authorList>
    </citation>
    <scope>NUCLEOTIDE SEQUENCE [LARGE SCALE GENOMIC DNA]</scope>
    <source>
        <strain evidence="4 5">X9-2-2</strain>
    </source>
</reference>
<dbReference type="InterPro" id="IPR001633">
    <property type="entry name" value="EAL_dom"/>
</dbReference>
<dbReference type="PROSITE" id="PS50883">
    <property type="entry name" value="EAL"/>
    <property type="match status" value="1"/>
</dbReference>
<dbReference type="AlphaFoldDB" id="A0A2G1QL92"/>
<evidence type="ECO:0000313" key="5">
    <source>
        <dbReference type="Proteomes" id="UP000221168"/>
    </source>
</evidence>